<dbReference type="PROSITE" id="PS51296">
    <property type="entry name" value="RIESKE"/>
    <property type="match status" value="1"/>
</dbReference>
<dbReference type="InterPro" id="IPR017941">
    <property type="entry name" value="Rieske_2Fe-2S"/>
</dbReference>
<gene>
    <name evidence="8" type="primary">nirD</name>
    <name evidence="8" type="ORF">ACFOGJ_27490</name>
</gene>
<accession>A0ABV7L9D7</accession>
<evidence type="ECO:0000256" key="1">
    <source>
        <dbReference type="ARBA" id="ARBA00022714"/>
    </source>
</evidence>
<evidence type="ECO:0000256" key="2">
    <source>
        <dbReference type="ARBA" id="ARBA00022723"/>
    </source>
</evidence>
<keyword evidence="3" id="KW-0560">Oxidoreductase</keyword>
<evidence type="ECO:0000259" key="7">
    <source>
        <dbReference type="PROSITE" id="PS51296"/>
    </source>
</evidence>
<comment type="caution">
    <text evidence="8">The sequence shown here is derived from an EMBL/GenBank/DDBJ whole genome shotgun (WGS) entry which is preliminary data.</text>
</comment>
<keyword evidence="9" id="KW-1185">Reference proteome</keyword>
<dbReference type="InterPro" id="IPR012748">
    <property type="entry name" value="Rieske-like_NirD"/>
</dbReference>
<dbReference type="PANTHER" id="PTHR21496">
    <property type="entry name" value="FERREDOXIN-RELATED"/>
    <property type="match status" value="1"/>
</dbReference>
<evidence type="ECO:0000256" key="6">
    <source>
        <dbReference type="ARBA" id="ARBA00023063"/>
    </source>
</evidence>
<proteinExistence type="predicted"/>
<keyword evidence="4" id="KW-0408">Iron</keyword>
<dbReference type="Pfam" id="PF13806">
    <property type="entry name" value="Rieske_2"/>
    <property type="match status" value="1"/>
</dbReference>
<evidence type="ECO:0000256" key="3">
    <source>
        <dbReference type="ARBA" id="ARBA00023002"/>
    </source>
</evidence>
<dbReference type="Gene3D" id="2.102.10.10">
    <property type="entry name" value="Rieske [2Fe-2S] iron-sulphur domain"/>
    <property type="match status" value="1"/>
</dbReference>
<reference evidence="9" key="1">
    <citation type="journal article" date="2019" name="Int. J. Syst. Evol. Microbiol.">
        <title>The Global Catalogue of Microorganisms (GCM) 10K type strain sequencing project: providing services to taxonomists for standard genome sequencing and annotation.</title>
        <authorList>
            <consortium name="The Broad Institute Genomics Platform"/>
            <consortium name="The Broad Institute Genome Sequencing Center for Infectious Disease"/>
            <person name="Wu L."/>
            <person name="Ma J."/>
        </authorList>
    </citation>
    <scope>NUCLEOTIDE SEQUENCE [LARGE SCALE GENOMIC DNA]</scope>
    <source>
        <strain evidence="9">KCTC 42964</strain>
    </source>
</reference>
<feature type="domain" description="Rieske" evidence="7">
    <location>
        <begin position="13"/>
        <end position="108"/>
    </location>
</feature>
<evidence type="ECO:0000256" key="4">
    <source>
        <dbReference type="ARBA" id="ARBA00023004"/>
    </source>
</evidence>
<protein>
    <submittedName>
        <fullName evidence="8">Nitrite reductase small subunit NirD</fullName>
    </submittedName>
</protein>
<dbReference type="RefSeq" id="WP_379906489.1">
    <property type="nucleotide sequence ID" value="NZ_JBHRTR010000054.1"/>
</dbReference>
<dbReference type="EMBL" id="JBHRTR010000054">
    <property type="protein sequence ID" value="MFC3231021.1"/>
    <property type="molecule type" value="Genomic_DNA"/>
</dbReference>
<keyword evidence="1" id="KW-0001">2Fe-2S</keyword>
<dbReference type="PANTHER" id="PTHR21496:SF23">
    <property type="entry name" value="3-PHENYLPROPIONATE_CINNAMIC ACID DIOXYGENASE FERREDOXIN SUBUNIT"/>
    <property type="match status" value="1"/>
</dbReference>
<sequence length="118" mass="12698">MNGPDMIAVEGWTDIGALAEIPRRGARRVRLPERTIAVFRTADDEVHALEDRCPHKGGPLSQGIVHDCAVTCPLHNLVVDLATGAAREEDGGSVPVLPVRLHEGRILLDLRAAARRAA</sequence>
<dbReference type="Proteomes" id="UP001595528">
    <property type="component" value="Unassembled WGS sequence"/>
</dbReference>
<evidence type="ECO:0000256" key="5">
    <source>
        <dbReference type="ARBA" id="ARBA00023014"/>
    </source>
</evidence>
<organism evidence="8 9">
    <name type="scientific">Marinibaculum pumilum</name>
    <dbReference type="NCBI Taxonomy" id="1766165"/>
    <lineage>
        <taxon>Bacteria</taxon>
        <taxon>Pseudomonadati</taxon>
        <taxon>Pseudomonadota</taxon>
        <taxon>Alphaproteobacteria</taxon>
        <taxon>Rhodospirillales</taxon>
        <taxon>Rhodospirillaceae</taxon>
        <taxon>Marinibaculum</taxon>
    </lineage>
</organism>
<dbReference type="InterPro" id="IPR036922">
    <property type="entry name" value="Rieske_2Fe-2S_sf"/>
</dbReference>
<name>A0ABV7L9D7_9PROT</name>
<keyword evidence="6" id="KW-0534">Nitrate assimilation</keyword>
<keyword evidence="2" id="KW-0479">Metal-binding</keyword>
<keyword evidence="5" id="KW-0411">Iron-sulfur</keyword>
<dbReference type="SUPFAM" id="SSF50022">
    <property type="entry name" value="ISP domain"/>
    <property type="match status" value="1"/>
</dbReference>
<evidence type="ECO:0000313" key="8">
    <source>
        <dbReference type="EMBL" id="MFC3231021.1"/>
    </source>
</evidence>
<dbReference type="NCBIfam" id="TIGR02378">
    <property type="entry name" value="nirD_assim_sml"/>
    <property type="match status" value="1"/>
</dbReference>
<evidence type="ECO:0000313" key="9">
    <source>
        <dbReference type="Proteomes" id="UP001595528"/>
    </source>
</evidence>
<dbReference type="CDD" id="cd03530">
    <property type="entry name" value="Rieske_NirD_small_Bacillus"/>
    <property type="match status" value="1"/>
</dbReference>